<accession>A0A2W6MZX2</accession>
<evidence type="ECO:0000313" key="2">
    <source>
        <dbReference type="EMBL" id="PZT48958.1"/>
    </source>
</evidence>
<dbReference type="EMBL" id="NBIU01000002">
    <property type="protein sequence ID" value="PZT48958.1"/>
    <property type="molecule type" value="Genomic_DNA"/>
</dbReference>
<feature type="transmembrane region" description="Helical" evidence="1">
    <location>
        <begin position="12"/>
        <end position="34"/>
    </location>
</feature>
<dbReference type="OrthoDB" id="5328582at2"/>
<protein>
    <recommendedName>
        <fullName evidence="4">DUF3971 domain-containing protein</fullName>
    </recommendedName>
</protein>
<keyword evidence="3" id="KW-1185">Reference proteome</keyword>
<evidence type="ECO:0008006" key="4">
    <source>
        <dbReference type="Google" id="ProtNLM"/>
    </source>
</evidence>
<gene>
    <name evidence="2" type="ORF">B6S12_01300</name>
</gene>
<sequence length="636" mass="72581">MNAKIANKKSIFYKLLLLFVFLIVIMATFIGTLFTPFGNNIVADYLLSYLNKKTSIEWTKEDFSLGFTKINLHFSSKDKQFEFFIDGNYSLFLQTLDLNFLAQSNGFDFKALNKDLHLPKNLLLNGKITGSFNHYSIVNKEDSSHSFKAVLSYLTPQSLDINLKQIPLADVLEFLKEKKYADGLLDIDSQIEWINKIPNGTLKANLEGGYAIEQTFLEEFDLKIPTTNFMADLNLTLKDNLLKHNFNLYSNLGEIKTKGNTQIKTLSMDTNYEATFSNLSPLSAFFKFPTQGSFNAKGILKGDLYNMLAMGDLSLQNSKINYTLNLDNFYPKTLQMSSNNLQAKDLFMFFGQKPYLEGNFNLNINLRDFLKGISGTATLDSKNLFINSPLIEEKTQLGFPHTTFNFFSQLELAEGKGIFNLDFNSNLLNLKIQNASYALINNIKAPISLQFPKLQNISFNNKSLPNGELKLQGNLTDTNLYLEGEILQNNQSIKTTILNMKNRLSLNLSNVSTSEIYRIFNYPHFFKGIGDFTFTHHNDVQEILFSSKNLTLNNPLLKAIEKSSKMSFKNTNFTGTFSQTLTNENLITTRFTLEKDNLKLFNYTDLITKDSNTRGTFDLLRFDNYPYQSKSFSLDF</sequence>
<keyword evidence="1" id="KW-1133">Transmembrane helix</keyword>
<organism evidence="2 3">
    <name type="scientific">Helicobacter valdiviensis</name>
    <dbReference type="NCBI Taxonomy" id="1458358"/>
    <lineage>
        <taxon>Bacteria</taxon>
        <taxon>Pseudomonadati</taxon>
        <taxon>Campylobacterota</taxon>
        <taxon>Epsilonproteobacteria</taxon>
        <taxon>Campylobacterales</taxon>
        <taxon>Helicobacteraceae</taxon>
        <taxon>Helicobacter</taxon>
    </lineage>
</organism>
<evidence type="ECO:0000313" key="3">
    <source>
        <dbReference type="Proteomes" id="UP000249746"/>
    </source>
</evidence>
<dbReference type="RefSeq" id="WP_111229017.1">
    <property type="nucleotide sequence ID" value="NZ_NBIU01000002.1"/>
</dbReference>
<name>A0A2W6MZX2_9HELI</name>
<keyword evidence="1" id="KW-0812">Transmembrane</keyword>
<dbReference type="AlphaFoldDB" id="A0A2W6MZX2"/>
<proteinExistence type="predicted"/>
<keyword evidence="1" id="KW-0472">Membrane</keyword>
<evidence type="ECO:0000256" key="1">
    <source>
        <dbReference type="SAM" id="Phobius"/>
    </source>
</evidence>
<comment type="caution">
    <text evidence="2">The sequence shown here is derived from an EMBL/GenBank/DDBJ whole genome shotgun (WGS) entry which is preliminary data.</text>
</comment>
<dbReference type="Proteomes" id="UP000249746">
    <property type="component" value="Unassembled WGS sequence"/>
</dbReference>
<reference evidence="2 3" key="1">
    <citation type="submission" date="2017-03" db="EMBL/GenBank/DDBJ databases">
        <title>Genomic and clinical evidence uncovers the enterohepatic species Helicobacter valdiviensis as a potential human intestinal pathogen.</title>
        <authorList>
            <person name="Fresia P."/>
            <person name="Jara R."/>
            <person name="Sierra R."/>
            <person name="Ferres I."/>
            <person name="Greif G."/>
            <person name="Iraola G."/>
            <person name="Collado L."/>
        </authorList>
    </citation>
    <scope>NUCLEOTIDE SEQUENCE [LARGE SCALE GENOMIC DNA]</scope>
    <source>
        <strain evidence="2 3">WBE14</strain>
    </source>
</reference>